<sequence length="339" mass="34646">MTRRWPGFWVSERAAPPLLLLDLTGAMAAGVMLGPYPLSPIEVAGTLAGRPPDPQAAIVLWNIRLPRVVAAALIGAALAAAGAAYQTIFRNPLVAPDILGVSQGAGFGAVLGILLGLPVLAIQMMGFAFGIATIGLVMGLALALRGMGQVLVVVLCGMAVAALAGAGISLVKLLADPDDQLPAITFWLMGSLAGIKQADVAAALPAILAGLVPLIALRWRIGLLSLGDDEARTLGVEAGRLRLLVILAATLLTAAAVSVAGVIGWIGLMVPHMARLVTGPRFDRLLPVALAMGAGLTVLVDAAARSIAVQEVPLGILTAVLGGPLFLWLLARGVRSWAE</sequence>
<evidence type="ECO:0000256" key="5">
    <source>
        <dbReference type="ARBA" id="ARBA00022692"/>
    </source>
</evidence>
<protein>
    <submittedName>
        <fullName evidence="9">Iron complex transport system permease protein</fullName>
    </submittedName>
</protein>
<evidence type="ECO:0000313" key="10">
    <source>
        <dbReference type="Proteomes" id="UP000295277"/>
    </source>
</evidence>
<dbReference type="GO" id="GO:0005886">
    <property type="term" value="C:plasma membrane"/>
    <property type="evidence" value="ECO:0007669"/>
    <property type="project" value="UniProtKB-SubCell"/>
</dbReference>
<feature type="transmembrane region" description="Helical" evidence="8">
    <location>
        <begin position="282"/>
        <end position="300"/>
    </location>
</feature>
<evidence type="ECO:0000313" key="9">
    <source>
        <dbReference type="EMBL" id="TCM82711.1"/>
    </source>
</evidence>
<dbReference type="PANTHER" id="PTHR30472:SF70">
    <property type="entry name" value="MOLYBDATE IMPORT SYSTEM PERMEASE PROTEIN MOLB"/>
    <property type="match status" value="1"/>
</dbReference>
<dbReference type="InterPro" id="IPR037294">
    <property type="entry name" value="ABC_BtuC-like"/>
</dbReference>
<organism evidence="9 10">
    <name type="scientific">Rhodovulum steppense</name>
    <dbReference type="NCBI Taxonomy" id="540251"/>
    <lineage>
        <taxon>Bacteria</taxon>
        <taxon>Pseudomonadati</taxon>
        <taxon>Pseudomonadota</taxon>
        <taxon>Alphaproteobacteria</taxon>
        <taxon>Rhodobacterales</taxon>
        <taxon>Paracoccaceae</taxon>
        <taxon>Rhodovulum</taxon>
    </lineage>
</organism>
<gene>
    <name evidence="9" type="ORF">EV216_11575</name>
</gene>
<dbReference type="SUPFAM" id="SSF81345">
    <property type="entry name" value="ABC transporter involved in vitamin B12 uptake, BtuC"/>
    <property type="match status" value="1"/>
</dbReference>
<keyword evidence="6 8" id="KW-1133">Transmembrane helix</keyword>
<dbReference type="CDD" id="cd06550">
    <property type="entry name" value="TM_ABC_iron-siderophores_like"/>
    <property type="match status" value="1"/>
</dbReference>
<evidence type="ECO:0000256" key="7">
    <source>
        <dbReference type="ARBA" id="ARBA00023136"/>
    </source>
</evidence>
<dbReference type="GO" id="GO:0033214">
    <property type="term" value="P:siderophore-iron import into cell"/>
    <property type="evidence" value="ECO:0007669"/>
    <property type="project" value="TreeGrafter"/>
</dbReference>
<feature type="transmembrane region" description="Helical" evidence="8">
    <location>
        <begin position="127"/>
        <end position="144"/>
    </location>
</feature>
<dbReference type="EMBL" id="SLVM01000015">
    <property type="protein sequence ID" value="TCM82711.1"/>
    <property type="molecule type" value="Genomic_DNA"/>
</dbReference>
<keyword evidence="5 8" id="KW-0812">Transmembrane</keyword>
<evidence type="ECO:0000256" key="8">
    <source>
        <dbReference type="SAM" id="Phobius"/>
    </source>
</evidence>
<comment type="similarity">
    <text evidence="2">Belongs to the binding-protein-dependent transport system permease family. FecCD subfamily.</text>
</comment>
<dbReference type="Pfam" id="PF01032">
    <property type="entry name" value="FecCD"/>
    <property type="match status" value="1"/>
</dbReference>
<keyword evidence="7 8" id="KW-0472">Membrane</keyword>
<evidence type="ECO:0000256" key="4">
    <source>
        <dbReference type="ARBA" id="ARBA00022475"/>
    </source>
</evidence>
<comment type="subcellular location">
    <subcellularLocation>
        <location evidence="1">Cell membrane</location>
        <topology evidence="1">Multi-pass membrane protein</topology>
    </subcellularLocation>
</comment>
<dbReference type="Gene3D" id="1.10.3470.10">
    <property type="entry name" value="ABC transporter involved in vitamin B12 uptake, BtuC"/>
    <property type="match status" value="1"/>
</dbReference>
<feature type="transmembrane region" description="Helical" evidence="8">
    <location>
        <begin position="202"/>
        <end position="221"/>
    </location>
</feature>
<dbReference type="PANTHER" id="PTHR30472">
    <property type="entry name" value="FERRIC ENTEROBACTIN TRANSPORT SYSTEM PERMEASE PROTEIN"/>
    <property type="match status" value="1"/>
</dbReference>
<feature type="transmembrane region" description="Helical" evidence="8">
    <location>
        <begin position="312"/>
        <end position="331"/>
    </location>
</feature>
<proteinExistence type="inferred from homology"/>
<keyword evidence="4" id="KW-1003">Cell membrane</keyword>
<dbReference type="AlphaFoldDB" id="A0A4R1YTK7"/>
<reference evidence="9 10" key="1">
    <citation type="submission" date="2019-03" db="EMBL/GenBank/DDBJ databases">
        <title>Genomic Encyclopedia of Type Strains, Phase IV (KMG-IV): sequencing the most valuable type-strain genomes for metagenomic binning, comparative biology and taxonomic classification.</title>
        <authorList>
            <person name="Goeker M."/>
        </authorList>
    </citation>
    <scope>NUCLEOTIDE SEQUENCE [LARGE SCALE GENOMIC DNA]</scope>
    <source>
        <strain evidence="9 10">DSM 21153</strain>
    </source>
</reference>
<evidence type="ECO:0000256" key="1">
    <source>
        <dbReference type="ARBA" id="ARBA00004651"/>
    </source>
</evidence>
<name>A0A4R1YTK7_9RHOB</name>
<keyword evidence="3" id="KW-0813">Transport</keyword>
<evidence type="ECO:0000256" key="2">
    <source>
        <dbReference type="ARBA" id="ARBA00007935"/>
    </source>
</evidence>
<dbReference type="GO" id="GO:0022857">
    <property type="term" value="F:transmembrane transporter activity"/>
    <property type="evidence" value="ECO:0007669"/>
    <property type="project" value="InterPro"/>
</dbReference>
<keyword evidence="10" id="KW-1185">Reference proteome</keyword>
<comment type="caution">
    <text evidence="9">The sequence shown here is derived from an EMBL/GenBank/DDBJ whole genome shotgun (WGS) entry which is preliminary data.</text>
</comment>
<feature type="transmembrane region" description="Helical" evidence="8">
    <location>
        <begin position="98"/>
        <end position="121"/>
    </location>
</feature>
<feature type="transmembrane region" description="Helical" evidence="8">
    <location>
        <begin position="241"/>
        <end position="270"/>
    </location>
</feature>
<feature type="transmembrane region" description="Helical" evidence="8">
    <location>
        <begin position="68"/>
        <end position="86"/>
    </location>
</feature>
<dbReference type="FunFam" id="1.10.3470.10:FF:000001">
    <property type="entry name" value="Vitamin B12 ABC transporter permease BtuC"/>
    <property type="match status" value="1"/>
</dbReference>
<feature type="transmembrane region" description="Helical" evidence="8">
    <location>
        <begin position="151"/>
        <end position="174"/>
    </location>
</feature>
<evidence type="ECO:0000256" key="6">
    <source>
        <dbReference type="ARBA" id="ARBA00022989"/>
    </source>
</evidence>
<dbReference type="OrthoDB" id="9811975at2"/>
<evidence type="ECO:0000256" key="3">
    <source>
        <dbReference type="ARBA" id="ARBA00022448"/>
    </source>
</evidence>
<dbReference type="InterPro" id="IPR000522">
    <property type="entry name" value="ABC_transptr_permease_BtuC"/>
</dbReference>
<accession>A0A4R1YTK7</accession>
<dbReference type="Proteomes" id="UP000295277">
    <property type="component" value="Unassembled WGS sequence"/>
</dbReference>